<dbReference type="PANTHER" id="PTHR43677:SF4">
    <property type="entry name" value="QUINONE OXIDOREDUCTASE-LIKE PROTEIN 2"/>
    <property type="match status" value="1"/>
</dbReference>
<dbReference type="HOGENOM" id="CLU_1420535_0_0_11"/>
<gene>
    <name evidence="3" type="ordered locus">BN6_70230</name>
</gene>
<dbReference type="Pfam" id="PF00107">
    <property type="entry name" value="ADH_zinc_N"/>
    <property type="match status" value="1"/>
</dbReference>
<feature type="region of interest" description="Disordered" evidence="1">
    <location>
        <begin position="1"/>
        <end position="77"/>
    </location>
</feature>
<evidence type="ECO:0000313" key="4">
    <source>
        <dbReference type="Proteomes" id="UP000006281"/>
    </source>
</evidence>
<evidence type="ECO:0000256" key="1">
    <source>
        <dbReference type="SAM" id="MobiDB-lite"/>
    </source>
</evidence>
<dbReference type="KEGG" id="sesp:BN6_70230"/>
<organism evidence="3 4">
    <name type="scientific">Saccharothrix espanaensis (strain ATCC 51144 / DSM 44229 / JCM 9112 / NBRC 15066 / NRRL 15764)</name>
    <dbReference type="NCBI Taxonomy" id="1179773"/>
    <lineage>
        <taxon>Bacteria</taxon>
        <taxon>Bacillati</taxon>
        <taxon>Actinomycetota</taxon>
        <taxon>Actinomycetes</taxon>
        <taxon>Pseudonocardiales</taxon>
        <taxon>Pseudonocardiaceae</taxon>
        <taxon>Saccharothrix</taxon>
    </lineage>
</organism>
<dbReference type="BioCyc" id="SESP1179773:BN6_RS44560-MONOMER"/>
<accession>K0KBQ1</accession>
<feature type="region of interest" description="Disordered" evidence="1">
    <location>
        <begin position="172"/>
        <end position="191"/>
    </location>
</feature>
<evidence type="ECO:0000313" key="3">
    <source>
        <dbReference type="EMBL" id="CCH34259.1"/>
    </source>
</evidence>
<dbReference type="InterPro" id="IPR036291">
    <property type="entry name" value="NAD(P)-bd_dom_sf"/>
</dbReference>
<dbReference type="PANTHER" id="PTHR43677">
    <property type="entry name" value="SHORT-CHAIN DEHYDROGENASE/REDUCTASE"/>
    <property type="match status" value="1"/>
</dbReference>
<dbReference type="AlphaFoldDB" id="K0KBQ1"/>
<feature type="domain" description="Alcohol dehydrogenase-like C-terminal" evidence="2">
    <location>
        <begin position="90"/>
        <end position="164"/>
    </location>
</feature>
<proteinExistence type="predicted"/>
<dbReference type="InterPro" id="IPR013149">
    <property type="entry name" value="ADH-like_C"/>
</dbReference>
<dbReference type="GO" id="GO:0016491">
    <property type="term" value="F:oxidoreductase activity"/>
    <property type="evidence" value="ECO:0007669"/>
    <property type="project" value="TreeGrafter"/>
</dbReference>
<feature type="compositionally biased region" description="Basic residues" evidence="1">
    <location>
        <begin position="7"/>
        <end position="23"/>
    </location>
</feature>
<dbReference type="PATRIC" id="fig|1179773.3.peg.7098"/>
<feature type="compositionally biased region" description="Gly residues" evidence="1">
    <location>
        <begin position="36"/>
        <end position="46"/>
    </location>
</feature>
<dbReference type="STRING" id="1179773.BN6_70230"/>
<dbReference type="Gene3D" id="3.40.50.720">
    <property type="entry name" value="NAD(P)-binding Rossmann-like Domain"/>
    <property type="match status" value="1"/>
</dbReference>
<name>K0KBQ1_SACES</name>
<evidence type="ECO:0000259" key="2">
    <source>
        <dbReference type="Pfam" id="PF00107"/>
    </source>
</evidence>
<protein>
    <recommendedName>
        <fullName evidence="2">Alcohol dehydrogenase-like C-terminal domain-containing protein</fullName>
    </recommendedName>
</protein>
<dbReference type="eggNOG" id="COG0604">
    <property type="taxonomic scope" value="Bacteria"/>
</dbReference>
<dbReference type="SUPFAM" id="SSF51735">
    <property type="entry name" value="NAD(P)-binding Rossmann-fold domains"/>
    <property type="match status" value="1"/>
</dbReference>
<sequence>MVPGGGHARRAARLRGGRHHRGRAAGGRRAVRRGVRGTGRAQGAGRGARRRGRSRGAGAGPPGRHGAPSGPAGGGRPRRAVLVEAAAGRVGTLLVQVAARAGAVVVAAARGAEKLAPARELGAHETVDYSVDGWHERGAEVDVAFSSVGGSVARRSFELLRRCGPCSATCCRRPTPPVPTGRWSPAPRPAS</sequence>
<dbReference type="Proteomes" id="UP000006281">
    <property type="component" value="Chromosome"/>
</dbReference>
<reference evidence="3 4" key="1">
    <citation type="journal article" date="2012" name="BMC Genomics">
        <title>Complete genome sequence of Saccharothrix espanaensis DSM 44229T and comparison to the other completely sequenced Pseudonocardiaceae.</title>
        <authorList>
            <person name="Strobel T."/>
            <person name="Al-Dilaimi A."/>
            <person name="Blom J."/>
            <person name="Gessner A."/>
            <person name="Kalinowski J."/>
            <person name="Luzhetska M."/>
            <person name="Puhler A."/>
            <person name="Szczepanowski R."/>
            <person name="Bechthold A."/>
            <person name="Ruckert C."/>
        </authorList>
    </citation>
    <scope>NUCLEOTIDE SEQUENCE [LARGE SCALE GENOMIC DNA]</scope>
    <source>
        <strain evidence="4">ATCC 51144 / DSM 44229 / JCM 9112 / NBRC 15066 / NRRL 15764</strain>
    </source>
</reference>
<dbReference type="EMBL" id="HE804045">
    <property type="protein sequence ID" value="CCH34259.1"/>
    <property type="molecule type" value="Genomic_DNA"/>
</dbReference>
<dbReference type="InterPro" id="IPR051397">
    <property type="entry name" value="Zn-ADH-like_protein"/>
</dbReference>
<keyword evidence="4" id="KW-1185">Reference proteome</keyword>